<organism evidence="1 2">
    <name type="scientific">Microdochium bolleyi</name>
    <dbReference type="NCBI Taxonomy" id="196109"/>
    <lineage>
        <taxon>Eukaryota</taxon>
        <taxon>Fungi</taxon>
        <taxon>Dikarya</taxon>
        <taxon>Ascomycota</taxon>
        <taxon>Pezizomycotina</taxon>
        <taxon>Sordariomycetes</taxon>
        <taxon>Xylariomycetidae</taxon>
        <taxon>Xylariales</taxon>
        <taxon>Microdochiaceae</taxon>
        <taxon>Microdochium</taxon>
    </lineage>
</organism>
<dbReference type="PANTHER" id="PTHR13379:SF0">
    <property type="entry name" value="UPF0415 PROTEIN C7ORF25"/>
    <property type="match status" value="1"/>
</dbReference>
<dbReference type="EMBL" id="KQ964246">
    <property type="protein sequence ID" value="KXJ95677.1"/>
    <property type="molecule type" value="Genomic_DNA"/>
</dbReference>
<proteinExistence type="predicted"/>
<sequence>MASTVRAETDVLERAARDIEADSLAAHRIHSTNLPFLEAVWDTAKRARDIVKMRHAVSSKKPRKQLLAPGTRIVRLEGDSRASRDCNIIIDLVADSGHSWYKVSSMTNKRLLYDMAKEAIYCGDSSGDESDSPGAKPEGGIMLDGVPLDEIDIPLVKLAKNLADAAQGYRIRSRSPDVYLVLPRMMRGEHPQIDKIL</sequence>
<dbReference type="AlphaFoldDB" id="A0A136JEV9"/>
<evidence type="ECO:0000313" key="2">
    <source>
        <dbReference type="Proteomes" id="UP000070501"/>
    </source>
</evidence>
<feature type="non-terminal residue" evidence="1">
    <location>
        <position position="197"/>
    </location>
</feature>
<dbReference type="Proteomes" id="UP000070501">
    <property type="component" value="Unassembled WGS sequence"/>
</dbReference>
<name>A0A136JEV9_9PEZI</name>
<dbReference type="STRING" id="196109.A0A136JEV9"/>
<accession>A0A136JEV9</accession>
<keyword evidence="2" id="KW-1185">Reference proteome</keyword>
<dbReference type="PANTHER" id="PTHR13379">
    <property type="entry name" value="UNCHARACTERIZED DUF1308"/>
    <property type="match status" value="1"/>
</dbReference>
<protein>
    <submittedName>
        <fullName evidence="1">Uncharacterized protein</fullName>
    </submittedName>
</protein>
<dbReference type="OrthoDB" id="441890at2759"/>
<reference evidence="2" key="1">
    <citation type="submission" date="2016-02" db="EMBL/GenBank/DDBJ databases">
        <title>Draft genome sequence of Microdochium bolleyi, a fungal endophyte of beachgrass.</title>
        <authorList>
            <consortium name="DOE Joint Genome Institute"/>
            <person name="David A.S."/>
            <person name="May G."/>
            <person name="Haridas S."/>
            <person name="Lim J."/>
            <person name="Wang M."/>
            <person name="Labutti K."/>
            <person name="Lipzen A."/>
            <person name="Barry K."/>
            <person name="Grigoriev I.V."/>
        </authorList>
    </citation>
    <scope>NUCLEOTIDE SEQUENCE [LARGE SCALE GENOMIC DNA]</scope>
    <source>
        <strain evidence="2">J235TASD1</strain>
    </source>
</reference>
<evidence type="ECO:0000313" key="1">
    <source>
        <dbReference type="EMBL" id="KXJ95677.1"/>
    </source>
</evidence>
<gene>
    <name evidence="1" type="ORF">Micbo1qcDRAFT_157700</name>
</gene>
<dbReference type="InParanoid" id="A0A136JEV9"/>